<evidence type="ECO:0000256" key="4">
    <source>
        <dbReference type="SAM" id="MobiDB-lite"/>
    </source>
</evidence>
<protein>
    <recommendedName>
        <fullName evidence="5">Neurotransmitter-gated ion-channel ligand-binding domain-containing protein</fullName>
    </recommendedName>
</protein>
<dbReference type="InterPro" id="IPR006202">
    <property type="entry name" value="Neur_chan_lig-bd"/>
</dbReference>
<evidence type="ECO:0000313" key="6">
    <source>
        <dbReference type="EMBL" id="KAK2163529.1"/>
    </source>
</evidence>
<feature type="transmembrane region" description="Helical" evidence="3">
    <location>
        <begin position="306"/>
        <end position="326"/>
    </location>
</feature>
<dbReference type="Pfam" id="PF02931">
    <property type="entry name" value="Neur_chan_LBD"/>
    <property type="match status" value="1"/>
</dbReference>
<feature type="transmembrane region" description="Helical" evidence="3">
    <location>
        <begin position="333"/>
        <end position="357"/>
    </location>
</feature>
<keyword evidence="3" id="KW-0406">Ion transport</keyword>
<name>A0AAD9K2F7_9ANNE</name>
<dbReference type="GO" id="GO:0004888">
    <property type="term" value="F:transmembrane signaling receptor activity"/>
    <property type="evidence" value="ECO:0007669"/>
    <property type="project" value="InterPro"/>
</dbReference>
<dbReference type="InterPro" id="IPR018000">
    <property type="entry name" value="Neurotransmitter_ion_chnl_CS"/>
</dbReference>
<feature type="region of interest" description="Disordered" evidence="4">
    <location>
        <begin position="1"/>
        <end position="22"/>
    </location>
</feature>
<dbReference type="InterPro" id="IPR006201">
    <property type="entry name" value="Neur_channel"/>
</dbReference>
<sequence>MIEEVRQTNSIPRQIPSSVLPDPDTHKYTAGYKCEPAINTCYGTHLLPTVMPHPVQYRKLPGSSCIVGMYLWGSSCIVGMYLWGSSCIVGMHLYGSSCIVGSSLNARLPSDEERLLELLFDGYNPSARPVINSSHTVDVRMQFSLLQIQELNLRNQVLTTTGLLILEWRDERLKWDSKAIPLTDVVVEASKLWRPEFASINGADGIYGDYGQFRAIISNTGDIHWEPGGVFKTVCEIDITYYPFDEQHCLLIFGAWSYHTNKMNITTKDDVVNMDSYEGNGEWEIYDTAVNSLVKLNSFCWHKHTITWNATVSIVAATVAIVAATVDVVATNVAVVTAAVSIVAATVAIVAATVAIVAATVDIVAAAVSIVAATVAIVAATVS</sequence>
<feature type="compositionally biased region" description="Polar residues" evidence="4">
    <location>
        <begin position="7"/>
        <end position="17"/>
    </location>
</feature>
<keyword evidence="7" id="KW-1185">Reference proteome</keyword>
<dbReference type="Gene3D" id="2.70.170.10">
    <property type="entry name" value="Neurotransmitter-gated ion-channel ligand-binding domain"/>
    <property type="match status" value="1"/>
</dbReference>
<accession>A0AAD9K2F7</accession>
<dbReference type="FunFam" id="2.70.170.10:FF:000028">
    <property type="entry name" value="AcetylCholine Receptor"/>
    <property type="match status" value="1"/>
</dbReference>
<dbReference type="Proteomes" id="UP001208570">
    <property type="component" value="Unassembled WGS sequence"/>
</dbReference>
<comment type="caution">
    <text evidence="3">Lacks conserved residue(s) required for the propagation of feature annotation.</text>
</comment>
<evidence type="ECO:0000259" key="5">
    <source>
        <dbReference type="Pfam" id="PF02931"/>
    </source>
</evidence>
<keyword evidence="3" id="KW-0813">Transport</keyword>
<reference evidence="6" key="1">
    <citation type="journal article" date="2023" name="Mol. Biol. Evol.">
        <title>Third-Generation Sequencing Reveals the Adaptive Role of the Epigenome in Three Deep-Sea Polychaetes.</title>
        <authorList>
            <person name="Perez M."/>
            <person name="Aroh O."/>
            <person name="Sun Y."/>
            <person name="Lan Y."/>
            <person name="Juniper S.K."/>
            <person name="Young C.R."/>
            <person name="Angers B."/>
            <person name="Qian P.Y."/>
        </authorList>
    </citation>
    <scope>NUCLEOTIDE SEQUENCE</scope>
    <source>
        <strain evidence="6">P08H-3</strain>
    </source>
</reference>
<keyword evidence="3" id="KW-0407">Ion channel</keyword>
<comment type="subcellular location">
    <subcellularLocation>
        <location evidence="1">Membrane</location>
        <topology evidence="1">Multi-pass membrane protein</topology>
    </subcellularLocation>
</comment>
<feature type="transmembrane region" description="Helical" evidence="3">
    <location>
        <begin position="363"/>
        <end position="382"/>
    </location>
</feature>
<dbReference type="PANTHER" id="PTHR18945">
    <property type="entry name" value="NEUROTRANSMITTER GATED ION CHANNEL"/>
    <property type="match status" value="1"/>
</dbReference>
<gene>
    <name evidence="6" type="ORF">LSH36_78g04014</name>
</gene>
<dbReference type="AlphaFoldDB" id="A0AAD9K2F7"/>
<evidence type="ECO:0000256" key="3">
    <source>
        <dbReference type="RuleBase" id="RU000687"/>
    </source>
</evidence>
<dbReference type="PROSITE" id="PS00236">
    <property type="entry name" value="NEUROTR_ION_CHANNEL"/>
    <property type="match status" value="1"/>
</dbReference>
<keyword evidence="3" id="KW-1133">Transmembrane helix</keyword>
<evidence type="ECO:0000313" key="7">
    <source>
        <dbReference type="Proteomes" id="UP001208570"/>
    </source>
</evidence>
<dbReference type="EMBL" id="JAODUP010000078">
    <property type="protein sequence ID" value="KAK2163529.1"/>
    <property type="molecule type" value="Genomic_DNA"/>
</dbReference>
<proteinExistence type="inferred from homology"/>
<comment type="caution">
    <text evidence="6">The sequence shown here is derived from an EMBL/GenBank/DDBJ whole genome shotgun (WGS) entry which is preliminary data.</text>
</comment>
<evidence type="ECO:0000256" key="1">
    <source>
        <dbReference type="ARBA" id="ARBA00004141"/>
    </source>
</evidence>
<comment type="similarity">
    <text evidence="3">Belongs to the ligand-gated ion channel (TC 1.A.9) family.</text>
</comment>
<dbReference type="PRINTS" id="PR00252">
    <property type="entry name" value="NRIONCHANNEL"/>
</dbReference>
<dbReference type="CDD" id="cd18989">
    <property type="entry name" value="LGIC_ECD_cation"/>
    <property type="match status" value="1"/>
</dbReference>
<dbReference type="GO" id="GO:0016020">
    <property type="term" value="C:membrane"/>
    <property type="evidence" value="ECO:0007669"/>
    <property type="project" value="UniProtKB-SubCell"/>
</dbReference>
<keyword evidence="2 3" id="KW-0472">Membrane</keyword>
<dbReference type="GO" id="GO:0005230">
    <property type="term" value="F:extracellular ligand-gated monoatomic ion channel activity"/>
    <property type="evidence" value="ECO:0007669"/>
    <property type="project" value="InterPro"/>
</dbReference>
<evidence type="ECO:0000256" key="2">
    <source>
        <dbReference type="ARBA" id="ARBA00023136"/>
    </source>
</evidence>
<organism evidence="6 7">
    <name type="scientific">Paralvinella palmiformis</name>
    <dbReference type="NCBI Taxonomy" id="53620"/>
    <lineage>
        <taxon>Eukaryota</taxon>
        <taxon>Metazoa</taxon>
        <taxon>Spiralia</taxon>
        <taxon>Lophotrochozoa</taxon>
        <taxon>Annelida</taxon>
        <taxon>Polychaeta</taxon>
        <taxon>Sedentaria</taxon>
        <taxon>Canalipalpata</taxon>
        <taxon>Terebellida</taxon>
        <taxon>Terebelliformia</taxon>
        <taxon>Alvinellidae</taxon>
        <taxon>Paralvinella</taxon>
    </lineage>
</organism>
<dbReference type="InterPro" id="IPR036734">
    <property type="entry name" value="Neur_chan_lig-bd_sf"/>
</dbReference>
<feature type="domain" description="Neurotransmitter-gated ion-channel ligand-binding" evidence="5">
    <location>
        <begin position="112"/>
        <end position="302"/>
    </location>
</feature>
<keyword evidence="3" id="KW-0812">Transmembrane</keyword>
<dbReference type="SUPFAM" id="SSF63712">
    <property type="entry name" value="Nicotinic receptor ligand binding domain-like"/>
    <property type="match status" value="1"/>
</dbReference>